<dbReference type="PRINTS" id="PR00604">
    <property type="entry name" value="CYTCHRMECIAB"/>
</dbReference>
<evidence type="ECO:0000256" key="6">
    <source>
        <dbReference type="PROSITE-ProRule" id="PRU00433"/>
    </source>
</evidence>
<evidence type="ECO:0000256" key="3">
    <source>
        <dbReference type="ARBA" id="ARBA00022723"/>
    </source>
</evidence>
<dbReference type="STRING" id="435.A0U92_06855"/>
<keyword evidence="1" id="KW-0813">Transport</keyword>
<reference evidence="9 10" key="1">
    <citation type="submission" date="2016-03" db="EMBL/GenBank/DDBJ databases">
        <title>Acetic acid bacteria sequencing.</title>
        <authorList>
            <person name="Brandt J."/>
            <person name="Jakob F."/>
            <person name="Vogel R.F."/>
        </authorList>
    </citation>
    <scope>NUCLEOTIDE SEQUENCE [LARGE SCALE GENOMIC DNA]</scope>
    <source>
        <strain evidence="9 10">TMW2.1153</strain>
    </source>
</reference>
<organism evidence="9 10">
    <name type="scientific">Acetobacter aceti</name>
    <dbReference type="NCBI Taxonomy" id="435"/>
    <lineage>
        <taxon>Bacteria</taxon>
        <taxon>Pseudomonadati</taxon>
        <taxon>Pseudomonadota</taxon>
        <taxon>Alphaproteobacteria</taxon>
        <taxon>Acetobacterales</taxon>
        <taxon>Acetobacteraceae</taxon>
        <taxon>Acetobacter</taxon>
        <taxon>Acetobacter subgen. Acetobacter</taxon>
    </lineage>
</organism>
<evidence type="ECO:0000256" key="4">
    <source>
        <dbReference type="ARBA" id="ARBA00022982"/>
    </source>
</evidence>
<keyword evidence="7" id="KW-1133">Transmembrane helix</keyword>
<evidence type="ECO:0000313" key="10">
    <source>
        <dbReference type="Proteomes" id="UP000188937"/>
    </source>
</evidence>
<keyword evidence="4" id="KW-0249">Electron transport</keyword>
<dbReference type="GO" id="GO:0009055">
    <property type="term" value="F:electron transfer activity"/>
    <property type="evidence" value="ECO:0007669"/>
    <property type="project" value="InterPro"/>
</dbReference>
<keyword evidence="2 6" id="KW-0349">Heme</keyword>
<feature type="transmembrane region" description="Helical" evidence="7">
    <location>
        <begin position="12"/>
        <end position="31"/>
    </location>
</feature>
<dbReference type="RefSeq" id="WP_077812588.1">
    <property type="nucleotide sequence ID" value="NZ_CP014692.1"/>
</dbReference>
<sequence length="156" mass="16543">MNFAAANRGAFVILVVAVMMGASWLTGSMVIPDRLPARPLIVTAENDPAAPLPTGNVENGATLANATCSRCHSFTPSAQDSAGPSLFGVYGRPIGRQPGYAYSTGLTSLDGQWDDARLNAWLRNPAAFSPGTRMSFRGLPDVAERANIIAWLKTLH</sequence>
<dbReference type="AlphaFoldDB" id="A0A1U9KFG3"/>
<keyword evidence="7" id="KW-0812">Transmembrane</keyword>
<evidence type="ECO:0000313" key="9">
    <source>
        <dbReference type="EMBL" id="AQS84545.1"/>
    </source>
</evidence>
<dbReference type="InterPro" id="IPR009056">
    <property type="entry name" value="Cyt_c-like_dom"/>
</dbReference>
<dbReference type="InterPro" id="IPR002327">
    <property type="entry name" value="Cyt_c_1A/1B"/>
</dbReference>
<proteinExistence type="predicted"/>
<keyword evidence="3 6" id="KW-0479">Metal-binding</keyword>
<accession>A0A1U9KFG3</accession>
<dbReference type="OrthoDB" id="9805828at2"/>
<evidence type="ECO:0000256" key="5">
    <source>
        <dbReference type="ARBA" id="ARBA00023004"/>
    </source>
</evidence>
<dbReference type="Gene3D" id="1.10.760.10">
    <property type="entry name" value="Cytochrome c-like domain"/>
    <property type="match status" value="1"/>
</dbReference>
<dbReference type="Pfam" id="PF00034">
    <property type="entry name" value="Cytochrom_C"/>
    <property type="match status" value="1"/>
</dbReference>
<evidence type="ECO:0000259" key="8">
    <source>
        <dbReference type="PROSITE" id="PS51007"/>
    </source>
</evidence>
<dbReference type="Proteomes" id="UP000188937">
    <property type="component" value="Chromosome"/>
</dbReference>
<feature type="domain" description="Cytochrome c" evidence="8">
    <location>
        <begin position="55"/>
        <end position="156"/>
    </location>
</feature>
<name>A0A1U9KFG3_ACEAC</name>
<evidence type="ECO:0000256" key="1">
    <source>
        <dbReference type="ARBA" id="ARBA00022448"/>
    </source>
</evidence>
<evidence type="ECO:0000256" key="7">
    <source>
        <dbReference type="SAM" id="Phobius"/>
    </source>
</evidence>
<dbReference type="GO" id="GO:0046872">
    <property type="term" value="F:metal ion binding"/>
    <property type="evidence" value="ECO:0007669"/>
    <property type="project" value="UniProtKB-KW"/>
</dbReference>
<gene>
    <name evidence="9" type="ORF">A0U92_06855</name>
</gene>
<evidence type="ECO:0000256" key="2">
    <source>
        <dbReference type="ARBA" id="ARBA00022617"/>
    </source>
</evidence>
<dbReference type="InterPro" id="IPR036909">
    <property type="entry name" value="Cyt_c-like_dom_sf"/>
</dbReference>
<protein>
    <submittedName>
        <fullName evidence="9">Cytochrome C</fullName>
    </submittedName>
</protein>
<dbReference type="PROSITE" id="PS51007">
    <property type="entry name" value="CYTC"/>
    <property type="match status" value="1"/>
</dbReference>
<keyword evidence="7" id="KW-0472">Membrane</keyword>
<dbReference type="SUPFAM" id="SSF46626">
    <property type="entry name" value="Cytochrome c"/>
    <property type="match status" value="1"/>
</dbReference>
<dbReference type="EMBL" id="CP014692">
    <property type="protein sequence ID" value="AQS84545.1"/>
    <property type="molecule type" value="Genomic_DNA"/>
</dbReference>
<keyword evidence="5 6" id="KW-0408">Iron</keyword>
<dbReference type="PANTHER" id="PTHR11961">
    <property type="entry name" value="CYTOCHROME C"/>
    <property type="match status" value="1"/>
</dbReference>
<dbReference type="KEGG" id="aace:A0U92_06855"/>
<dbReference type="GO" id="GO:0020037">
    <property type="term" value="F:heme binding"/>
    <property type="evidence" value="ECO:0007669"/>
    <property type="project" value="InterPro"/>
</dbReference>
<keyword evidence="10" id="KW-1185">Reference proteome</keyword>